<dbReference type="EMBL" id="FOJW01000008">
    <property type="protein sequence ID" value="SFB13992.1"/>
    <property type="molecule type" value="Genomic_DNA"/>
</dbReference>
<organism evidence="2 3">
    <name type="scientific">Lentibacillus halodurans</name>
    <dbReference type="NCBI Taxonomy" id="237679"/>
    <lineage>
        <taxon>Bacteria</taxon>
        <taxon>Bacillati</taxon>
        <taxon>Bacillota</taxon>
        <taxon>Bacilli</taxon>
        <taxon>Bacillales</taxon>
        <taxon>Bacillaceae</taxon>
        <taxon>Lentibacillus</taxon>
    </lineage>
</organism>
<dbReference type="STRING" id="237679.SAMN04488072_1086"/>
<dbReference type="Proteomes" id="UP000198642">
    <property type="component" value="Unassembled WGS sequence"/>
</dbReference>
<dbReference type="OrthoDB" id="2932333at2"/>
<keyword evidence="3" id="KW-1185">Reference proteome</keyword>
<evidence type="ECO:0000313" key="3">
    <source>
        <dbReference type="Proteomes" id="UP000198642"/>
    </source>
</evidence>
<sequence>MRVTSLKFEQLVQENKQDILKDNQRLSEIEARLDKKQADFVKEERNA</sequence>
<dbReference type="InterPro" id="IPR025004">
    <property type="entry name" value="SenN/SenS"/>
</dbReference>
<dbReference type="RefSeq" id="WP_090237617.1">
    <property type="nucleotide sequence ID" value="NZ_FOJW01000008.1"/>
</dbReference>
<name>A0A1I0YLC0_9BACI</name>
<evidence type="ECO:0000256" key="1">
    <source>
        <dbReference type="SAM" id="Coils"/>
    </source>
</evidence>
<accession>A0A1I0YLC0</accession>
<feature type="coiled-coil region" evidence="1">
    <location>
        <begin position="19"/>
        <end position="46"/>
    </location>
</feature>
<evidence type="ECO:0000313" key="2">
    <source>
        <dbReference type="EMBL" id="SFB13992.1"/>
    </source>
</evidence>
<gene>
    <name evidence="2" type="ORF">SAMN04488072_1086</name>
</gene>
<dbReference type="AlphaFoldDB" id="A0A1I0YLC0"/>
<dbReference type="Pfam" id="PF13040">
    <property type="entry name" value="Fur_reg_FbpB"/>
    <property type="match status" value="1"/>
</dbReference>
<proteinExistence type="predicted"/>
<protein>
    <submittedName>
        <fullName evidence="2">Fur-regulated basic protein B</fullName>
    </submittedName>
</protein>
<keyword evidence="1" id="KW-0175">Coiled coil</keyword>
<reference evidence="2 3" key="1">
    <citation type="submission" date="2016-10" db="EMBL/GenBank/DDBJ databases">
        <authorList>
            <person name="de Groot N.N."/>
        </authorList>
    </citation>
    <scope>NUCLEOTIDE SEQUENCE [LARGE SCALE GENOMIC DNA]</scope>
    <source>
        <strain evidence="2 3">CGMCC 1.3702</strain>
    </source>
</reference>